<accession>A0A9P6QFC3</accession>
<feature type="compositionally biased region" description="Low complexity" evidence="2">
    <location>
        <begin position="898"/>
        <end position="922"/>
    </location>
</feature>
<organism evidence="3 4">
    <name type="scientific">Mortierella polycephala</name>
    <dbReference type="NCBI Taxonomy" id="41804"/>
    <lineage>
        <taxon>Eukaryota</taxon>
        <taxon>Fungi</taxon>
        <taxon>Fungi incertae sedis</taxon>
        <taxon>Mucoromycota</taxon>
        <taxon>Mortierellomycotina</taxon>
        <taxon>Mortierellomycetes</taxon>
        <taxon>Mortierellales</taxon>
        <taxon>Mortierellaceae</taxon>
        <taxon>Mortierella</taxon>
    </lineage>
</organism>
<dbReference type="SUPFAM" id="SSF53067">
    <property type="entry name" value="Actin-like ATPase domain"/>
    <property type="match status" value="2"/>
</dbReference>
<feature type="compositionally biased region" description="Acidic residues" evidence="2">
    <location>
        <begin position="397"/>
        <end position="408"/>
    </location>
</feature>
<comment type="similarity">
    <text evidence="1">Belongs to the actin family.</text>
</comment>
<evidence type="ECO:0000256" key="2">
    <source>
        <dbReference type="SAM" id="MobiDB-lite"/>
    </source>
</evidence>
<dbReference type="InterPro" id="IPR043129">
    <property type="entry name" value="ATPase_NBD"/>
</dbReference>
<feature type="compositionally biased region" description="Polar residues" evidence="2">
    <location>
        <begin position="196"/>
        <end position="212"/>
    </location>
</feature>
<reference evidence="3" key="1">
    <citation type="journal article" date="2020" name="Fungal Divers.">
        <title>Resolving the Mortierellaceae phylogeny through synthesis of multi-gene phylogenetics and phylogenomics.</title>
        <authorList>
            <person name="Vandepol N."/>
            <person name="Liber J."/>
            <person name="Desiro A."/>
            <person name="Na H."/>
            <person name="Kennedy M."/>
            <person name="Barry K."/>
            <person name="Grigoriev I.V."/>
            <person name="Miller A.N."/>
            <person name="O'Donnell K."/>
            <person name="Stajich J.E."/>
            <person name="Bonito G."/>
        </authorList>
    </citation>
    <scope>NUCLEOTIDE SEQUENCE</scope>
    <source>
        <strain evidence="3">KOD948</strain>
    </source>
</reference>
<evidence type="ECO:0000256" key="1">
    <source>
        <dbReference type="RuleBase" id="RU000487"/>
    </source>
</evidence>
<feature type="compositionally biased region" description="Polar residues" evidence="2">
    <location>
        <begin position="67"/>
        <end position="82"/>
    </location>
</feature>
<feature type="compositionally biased region" description="Basic and acidic residues" evidence="2">
    <location>
        <begin position="309"/>
        <end position="321"/>
    </location>
</feature>
<name>A0A9P6QFC3_9FUNG</name>
<dbReference type="Gene3D" id="3.30.420.40">
    <property type="match status" value="2"/>
</dbReference>
<feature type="region of interest" description="Disordered" evidence="2">
    <location>
        <begin position="1"/>
        <end position="282"/>
    </location>
</feature>
<feature type="compositionally biased region" description="Basic and acidic residues" evidence="2">
    <location>
        <begin position="243"/>
        <end position="257"/>
    </location>
</feature>
<feature type="region of interest" description="Disordered" evidence="2">
    <location>
        <begin position="497"/>
        <end position="527"/>
    </location>
</feature>
<dbReference type="EMBL" id="JAAAJA010000025">
    <property type="protein sequence ID" value="KAG0265903.1"/>
    <property type="molecule type" value="Genomic_DNA"/>
</dbReference>
<evidence type="ECO:0000313" key="4">
    <source>
        <dbReference type="Proteomes" id="UP000726737"/>
    </source>
</evidence>
<feature type="compositionally biased region" description="Low complexity" evidence="2">
    <location>
        <begin position="213"/>
        <end position="242"/>
    </location>
</feature>
<sequence>MEDVHMEEAGAVTRAEDGIAGAIESTSESSSHLIAPAPSSHPHSPLQDIPVVTSGDPNAIPHKHNKQSTQSPEEISEVNKSNQGEDTRMDVDSSLIPEYVQRNSGSQDGQFQQQQQQQQHYHESKDQAAAAAAAGGLDAIAEPKSEAVLPDRQPEFSTGRIEVILEKGTSDSVGARPTDASEESSSATAEPAQAGETVSTEVEMQTGISNEPASETKVAAEASETTTTAQPNESSESSPPESAHTDTRTNTETKAEAETGTGATTSGIDSKAEESSAPPARIFIPQFKFTTFTVPTQLPPRNTNSNFMKSDKNFVLKDLAARQRRRKRRAVAAADGGGPVGSDAPVSTADATNGDADKDGQIDNEGQELDKAEDKSEDGVPKKKRTDEFSAVRGDIFADEENDDEGEDINNKETQMGDRDDEEDEDEDEYSSESDSEESVVNEMDEDGESKTSADAGKKIIVIHPGSRILRIGRASDAYPVVTPHCIARRMRVSATATASNQSSTASSAQGSTTPGELAANGEEQDDNDMDVDMELETLQDAKAHDAVNDRYLQEIEYDLKLRMKAAKRKPVANAKSQVRSFNASSRPEMILDHNDPYKVEWTDPAAEGEYIIGQKALNLPPGKHHTFKLFWPISGGQLNEKDYTTPRVVMSDLETIWTKVIQDDLGIDPKAFSKHYALLIIPDLYSKLYVIEMISMLLKSMQFRGVMVQQESVCASFGAGVSAACVVDIGAESTKIACVEDGTCIPDSRAVLKYGGDDITRVFTALVKRTGFPYQELDLAQTYDWRLMEELKEKWCTMNEADLTVQVYSFFVRRPEKQTEKYQLKVYDEVALSPMCLFFPGVIRRWIEEREPSPNFGKPVNYEDINEDAPPIVSVNQSSKKSAAAAAVAAAAARAGTPSSAAPGDESNNNNGNVNGASNAGTPNVTPAQTPGPSALSTAPSGAATSAGSVSAPPAPAVIPFAMEPSVMTTDKGWEIAGTIGKDHFSSLVALDVVVAQSIHNCGSEEKSKKLYGSIILVGGGGMVQGFDRVLEDRLFQALPATLTTVEKVEVLPSPRDMDPRLLVWKGGSVVGKLEAAKELWIKSLEWEVFGPKVLRERALFSWSDD</sequence>
<dbReference type="Gene3D" id="3.90.640.10">
    <property type="entry name" value="Actin, Chain A, domain 4"/>
    <property type="match status" value="1"/>
</dbReference>
<dbReference type="PANTHER" id="PTHR11937">
    <property type="entry name" value="ACTIN"/>
    <property type="match status" value="1"/>
</dbReference>
<feature type="compositionally biased region" description="Acidic residues" evidence="2">
    <location>
        <begin position="419"/>
        <end position="448"/>
    </location>
</feature>
<dbReference type="Pfam" id="PF00022">
    <property type="entry name" value="Actin"/>
    <property type="match status" value="2"/>
</dbReference>
<feature type="compositionally biased region" description="Low complexity" evidence="2">
    <location>
        <begin position="932"/>
        <end position="953"/>
    </location>
</feature>
<keyword evidence="4" id="KW-1185">Reference proteome</keyword>
<feature type="region of interest" description="Disordered" evidence="2">
    <location>
        <begin position="295"/>
        <end position="456"/>
    </location>
</feature>
<proteinExistence type="inferred from homology"/>
<feature type="region of interest" description="Disordered" evidence="2">
    <location>
        <begin position="898"/>
        <end position="953"/>
    </location>
</feature>
<dbReference type="SMART" id="SM00268">
    <property type="entry name" value="ACTIN"/>
    <property type="match status" value="1"/>
</dbReference>
<feature type="compositionally biased region" description="Low complexity" evidence="2">
    <location>
        <begin position="29"/>
        <end position="46"/>
    </location>
</feature>
<feature type="compositionally biased region" description="Low complexity" evidence="2">
    <location>
        <begin position="258"/>
        <end position="267"/>
    </location>
</feature>
<dbReference type="AlphaFoldDB" id="A0A9P6QFC3"/>
<gene>
    <name evidence="3" type="primary">ARP8</name>
    <name evidence="3" type="ORF">BG011_003828</name>
</gene>
<dbReference type="Proteomes" id="UP000726737">
    <property type="component" value="Unassembled WGS sequence"/>
</dbReference>
<protein>
    <submittedName>
        <fullName evidence="3">Actin-like protein arp8</fullName>
    </submittedName>
</protein>
<dbReference type="InterPro" id="IPR004000">
    <property type="entry name" value="Actin"/>
</dbReference>
<dbReference type="CDD" id="cd10206">
    <property type="entry name" value="ASKHA_NBD_Arp8-like"/>
    <property type="match status" value="1"/>
</dbReference>
<feature type="compositionally biased region" description="Basic and acidic residues" evidence="2">
    <location>
        <begin position="368"/>
        <end position="390"/>
    </location>
</feature>
<comment type="caution">
    <text evidence="3">The sequence shown here is derived from an EMBL/GenBank/DDBJ whole genome shotgun (WGS) entry which is preliminary data.</text>
</comment>
<feature type="compositionally biased region" description="Low complexity" evidence="2">
    <location>
        <begin position="110"/>
        <end position="119"/>
    </location>
</feature>
<feature type="compositionally biased region" description="Low complexity" evidence="2">
    <location>
        <begin position="497"/>
        <end position="514"/>
    </location>
</feature>
<dbReference type="OrthoDB" id="5572108at2759"/>
<evidence type="ECO:0000313" key="3">
    <source>
        <dbReference type="EMBL" id="KAG0265903.1"/>
    </source>
</evidence>
<feature type="compositionally biased region" description="Low complexity" evidence="2">
    <location>
        <begin position="183"/>
        <end position="192"/>
    </location>
</feature>
<feature type="compositionally biased region" description="Polar residues" evidence="2">
    <location>
        <begin position="295"/>
        <end position="308"/>
    </location>
</feature>
<feature type="compositionally biased region" description="Basic and acidic residues" evidence="2">
    <location>
        <begin position="409"/>
        <end position="418"/>
    </location>
</feature>